<dbReference type="OrthoDB" id="5775647at2759"/>
<evidence type="ECO:0000313" key="9">
    <source>
        <dbReference type="EMBL" id="JAG78910.1"/>
    </source>
</evidence>
<evidence type="ECO:0000313" key="11">
    <source>
        <dbReference type="RefSeq" id="XP_011297047.1"/>
    </source>
</evidence>
<dbReference type="Pfam" id="PF20965">
    <property type="entry name" value="DZF_C"/>
    <property type="match status" value="1"/>
</dbReference>
<dbReference type="Proteomes" id="UP000694866">
    <property type="component" value="Unplaced"/>
</dbReference>
<dbReference type="GO" id="GO:0045893">
    <property type="term" value="P:positive regulation of DNA-templated transcription"/>
    <property type="evidence" value="ECO:0007669"/>
    <property type="project" value="TreeGrafter"/>
</dbReference>
<name>A0A0C9Q4Z3_9HYME</name>
<feature type="domain" description="DZF" evidence="8">
    <location>
        <begin position="28"/>
        <end position="377"/>
    </location>
</feature>
<dbReference type="Gene3D" id="1.10.1410.40">
    <property type="match status" value="1"/>
</dbReference>
<proteinExistence type="predicted"/>
<keyword evidence="5" id="KW-0804">Transcription</keyword>
<dbReference type="KEGG" id="fas:105262884"/>
<comment type="subcellular location">
    <subcellularLocation>
        <location evidence="1">Nucleus</location>
    </subcellularLocation>
</comment>
<dbReference type="InterPro" id="IPR043519">
    <property type="entry name" value="NT_sf"/>
</dbReference>
<dbReference type="InterPro" id="IPR006561">
    <property type="entry name" value="DZF_dom"/>
</dbReference>
<keyword evidence="6" id="KW-0539">Nucleus</keyword>
<dbReference type="AlphaFoldDB" id="A0A0C9Q4Z3"/>
<feature type="region of interest" description="Disordered" evidence="7">
    <location>
        <begin position="355"/>
        <end position="385"/>
    </location>
</feature>
<dbReference type="GO" id="GO:0071013">
    <property type="term" value="C:catalytic step 2 spliceosome"/>
    <property type="evidence" value="ECO:0007669"/>
    <property type="project" value="TreeGrafter"/>
</dbReference>
<dbReference type="Pfam" id="PF07528">
    <property type="entry name" value="DZF_N"/>
    <property type="match status" value="1"/>
</dbReference>
<evidence type="ECO:0000256" key="7">
    <source>
        <dbReference type="SAM" id="MobiDB-lite"/>
    </source>
</evidence>
<sequence length="385" mass="42657">MLKMVRGRGGIMRGGRGGMGRGMGFPRKQFLPRHPFDYTLCEAAFPPVKPAPDESDLTMALLKKNSDMCPTPKEQTSILDLVVKVQSVLDNLIVAPGTFEACQLEELRKVGSFKKGTMIKGHNVADIVVILKTLPTKTAVEALGNKVLTDLKTVNPKDVFRLVQTDRGFDITNEEATVRILITTLHQNLRKLESEQHVDVKICQGHLAAIRHSGWFEENAHHASIKILIRLLRDLRTRFEGFEPLSPWMMDLLAHNAIMNNPGRQALPINQAYRRVLQLLSSGLFLPGSAGISDPCEGGNIRVHTAMTLEQQDLVCLTAQTLLRVLAHGGYRPLLEGTNKLAVEMSVWPGGVVASPLDKAYEPPSDQEQSEDMEENNEEMITESS</sequence>
<dbReference type="Gene3D" id="3.30.460.10">
    <property type="entry name" value="Beta Polymerase, domain 2"/>
    <property type="match status" value="1"/>
</dbReference>
<dbReference type="RefSeq" id="XP_011297047.1">
    <property type="nucleotide sequence ID" value="XM_011298745.1"/>
</dbReference>
<evidence type="ECO:0000259" key="8">
    <source>
        <dbReference type="PROSITE" id="PS51703"/>
    </source>
</evidence>
<evidence type="ECO:0000256" key="4">
    <source>
        <dbReference type="ARBA" id="ARBA00023159"/>
    </source>
</evidence>
<gene>
    <name evidence="9" type="primary">CG5641</name>
    <name evidence="11" type="synonym">LOC105262884</name>
    <name evidence="9" type="ORF">g.44823</name>
</gene>
<feature type="compositionally biased region" description="Acidic residues" evidence="7">
    <location>
        <begin position="368"/>
        <end position="385"/>
    </location>
</feature>
<keyword evidence="10" id="KW-1185">Reference proteome</keyword>
<accession>A0A9R1STV5</accession>
<dbReference type="PROSITE" id="PS50152">
    <property type="entry name" value="25A_SYNTH_3"/>
    <property type="match status" value="1"/>
</dbReference>
<dbReference type="InterPro" id="IPR049401">
    <property type="entry name" value="DZF_dom_N"/>
</dbReference>
<dbReference type="FunFam" id="3.30.460.10:FF:000093">
    <property type="entry name" value="Interleukin enhancer-binding factor 2"/>
    <property type="match status" value="1"/>
</dbReference>
<dbReference type="PANTHER" id="PTHR46447:SF1">
    <property type="entry name" value="INTERLEUKIN ENHANCER-BINDING FACTOR 2"/>
    <property type="match status" value="1"/>
</dbReference>
<dbReference type="InterPro" id="IPR052134">
    <property type="entry name" value="ILF2"/>
</dbReference>
<evidence type="ECO:0000256" key="2">
    <source>
        <dbReference type="ARBA" id="ARBA00023015"/>
    </source>
</evidence>
<dbReference type="EMBL" id="GBYB01009143">
    <property type="protein sequence ID" value="JAG78910.1"/>
    <property type="molecule type" value="Transcribed_RNA"/>
</dbReference>
<dbReference type="SUPFAM" id="SSF81301">
    <property type="entry name" value="Nucleotidyltransferase"/>
    <property type="match status" value="1"/>
</dbReference>
<evidence type="ECO:0000256" key="5">
    <source>
        <dbReference type="ARBA" id="ARBA00023163"/>
    </source>
</evidence>
<keyword evidence="2" id="KW-0805">Transcription regulation</keyword>
<keyword evidence="4" id="KW-0010">Activator</keyword>
<reference evidence="9" key="1">
    <citation type="submission" date="2015-01" db="EMBL/GenBank/DDBJ databases">
        <title>Transcriptome Assembly of Fopius arisanus.</title>
        <authorList>
            <person name="Geib S."/>
        </authorList>
    </citation>
    <scope>NUCLEOTIDE SEQUENCE</scope>
</reference>
<organism evidence="9">
    <name type="scientific">Fopius arisanus</name>
    <dbReference type="NCBI Taxonomy" id="64838"/>
    <lineage>
        <taxon>Eukaryota</taxon>
        <taxon>Metazoa</taxon>
        <taxon>Ecdysozoa</taxon>
        <taxon>Arthropoda</taxon>
        <taxon>Hexapoda</taxon>
        <taxon>Insecta</taxon>
        <taxon>Pterygota</taxon>
        <taxon>Neoptera</taxon>
        <taxon>Endopterygota</taxon>
        <taxon>Hymenoptera</taxon>
        <taxon>Apocrita</taxon>
        <taxon>Ichneumonoidea</taxon>
        <taxon>Braconidae</taxon>
        <taxon>Opiinae</taxon>
        <taxon>Fopius</taxon>
    </lineage>
</organism>
<accession>A0A0C9Q4Z3</accession>
<evidence type="ECO:0000256" key="3">
    <source>
        <dbReference type="ARBA" id="ARBA00023125"/>
    </source>
</evidence>
<dbReference type="InterPro" id="IPR049402">
    <property type="entry name" value="DZF_dom_C"/>
</dbReference>
<dbReference type="PANTHER" id="PTHR46447">
    <property type="entry name" value="INTERLEUKIN ENHANCER-BINDING FACTOR"/>
    <property type="match status" value="1"/>
</dbReference>
<dbReference type="GO" id="GO:0003725">
    <property type="term" value="F:double-stranded RNA binding"/>
    <property type="evidence" value="ECO:0007669"/>
    <property type="project" value="TreeGrafter"/>
</dbReference>
<evidence type="ECO:0000256" key="6">
    <source>
        <dbReference type="ARBA" id="ARBA00023242"/>
    </source>
</evidence>
<dbReference type="GeneID" id="105262884"/>
<keyword evidence="3" id="KW-0238">DNA-binding</keyword>
<evidence type="ECO:0000313" key="10">
    <source>
        <dbReference type="Proteomes" id="UP000694866"/>
    </source>
</evidence>
<reference evidence="11" key="2">
    <citation type="submission" date="2025-04" db="UniProtKB">
        <authorList>
            <consortium name="RefSeq"/>
        </authorList>
    </citation>
    <scope>IDENTIFICATION</scope>
    <source>
        <strain evidence="11">USDA-PBARC FA_bdor</strain>
        <tissue evidence="11">Whole organism</tissue>
    </source>
</reference>
<dbReference type="GO" id="GO:0003677">
    <property type="term" value="F:DNA binding"/>
    <property type="evidence" value="ECO:0007669"/>
    <property type="project" value="UniProtKB-KW"/>
</dbReference>
<evidence type="ECO:0000256" key="1">
    <source>
        <dbReference type="ARBA" id="ARBA00004123"/>
    </source>
</evidence>
<protein>
    <submittedName>
        <fullName evidence="9">CG5641 protein</fullName>
    </submittedName>
    <submittedName>
        <fullName evidence="11">Interleukin enhancer-binding factor 2</fullName>
    </submittedName>
</protein>
<dbReference type="SMART" id="SM00572">
    <property type="entry name" value="DZF"/>
    <property type="match status" value="1"/>
</dbReference>
<dbReference type="PROSITE" id="PS51703">
    <property type="entry name" value="DZF"/>
    <property type="match status" value="1"/>
</dbReference>